<proteinExistence type="predicted"/>
<gene>
    <name evidence="1" type="ORF">HLB44_25465</name>
</gene>
<comment type="caution">
    <text evidence="1">The sequence shown here is derived from an EMBL/GenBank/DDBJ whole genome shotgun (WGS) entry which is preliminary data.</text>
</comment>
<name>A0ABX2EP53_9BURK</name>
<dbReference type="Proteomes" id="UP000737171">
    <property type="component" value="Unassembled WGS sequence"/>
</dbReference>
<dbReference type="RefSeq" id="WP_173129258.1">
    <property type="nucleotide sequence ID" value="NZ_JABRWJ010000008.1"/>
</dbReference>
<evidence type="ECO:0000313" key="1">
    <source>
        <dbReference type="EMBL" id="NRF70363.1"/>
    </source>
</evidence>
<dbReference type="EMBL" id="JABRWJ010000008">
    <property type="protein sequence ID" value="NRF70363.1"/>
    <property type="molecule type" value="Genomic_DNA"/>
</dbReference>
<sequence>MIDPNIIPNTSTQHRVLDEIARRGLSLVRRPDESLRLSGNGCTIVVTELCRLTLEHVRRASEGR</sequence>
<reference evidence="1 2" key="1">
    <citation type="submission" date="2020-05" db="EMBL/GenBank/DDBJ databases">
        <title>Aquincola sp. isolate from soil.</title>
        <authorList>
            <person name="Han J."/>
            <person name="Kim D.-U."/>
        </authorList>
    </citation>
    <scope>NUCLEOTIDE SEQUENCE [LARGE SCALE GENOMIC DNA]</scope>
    <source>
        <strain evidence="1 2">S2</strain>
    </source>
</reference>
<keyword evidence="2" id="KW-1185">Reference proteome</keyword>
<organism evidence="1 2">
    <name type="scientific">Pseudaquabacterium terrae</name>
    <dbReference type="NCBI Taxonomy" id="2732868"/>
    <lineage>
        <taxon>Bacteria</taxon>
        <taxon>Pseudomonadati</taxon>
        <taxon>Pseudomonadota</taxon>
        <taxon>Betaproteobacteria</taxon>
        <taxon>Burkholderiales</taxon>
        <taxon>Sphaerotilaceae</taxon>
        <taxon>Pseudaquabacterium</taxon>
    </lineage>
</organism>
<evidence type="ECO:0000313" key="2">
    <source>
        <dbReference type="Proteomes" id="UP000737171"/>
    </source>
</evidence>
<accession>A0ABX2EP53</accession>
<protein>
    <submittedName>
        <fullName evidence="1">Uncharacterized protein</fullName>
    </submittedName>
</protein>